<feature type="transmembrane region" description="Helical" evidence="1">
    <location>
        <begin position="36"/>
        <end position="54"/>
    </location>
</feature>
<dbReference type="Proteomes" id="UP000824005">
    <property type="component" value="Unassembled WGS sequence"/>
</dbReference>
<protein>
    <submittedName>
        <fullName evidence="2">Uncharacterized protein</fullName>
    </submittedName>
</protein>
<comment type="caution">
    <text evidence="2">The sequence shown here is derived from an EMBL/GenBank/DDBJ whole genome shotgun (WGS) entry which is preliminary data.</text>
</comment>
<keyword evidence="1" id="KW-0472">Membrane</keyword>
<dbReference type="AlphaFoldDB" id="A0A9D2C969"/>
<reference evidence="2" key="1">
    <citation type="journal article" date="2021" name="PeerJ">
        <title>Extensive microbial diversity within the chicken gut microbiome revealed by metagenomics and culture.</title>
        <authorList>
            <person name="Gilroy R."/>
            <person name="Ravi A."/>
            <person name="Getino M."/>
            <person name="Pursley I."/>
            <person name="Horton D.L."/>
            <person name="Alikhan N.F."/>
            <person name="Baker D."/>
            <person name="Gharbi K."/>
            <person name="Hall N."/>
            <person name="Watson M."/>
            <person name="Adriaenssens E.M."/>
            <person name="Foster-Nyarko E."/>
            <person name="Jarju S."/>
            <person name="Secka A."/>
            <person name="Antonio M."/>
            <person name="Oren A."/>
            <person name="Chaudhuri R.R."/>
            <person name="La Ragione R."/>
            <person name="Hildebrand F."/>
            <person name="Pallen M.J."/>
        </authorList>
    </citation>
    <scope>NUCLEOTIDE SEQUENCE</scope>
    <source>
        <strain evidence="2">ChiGjej1B1-98</strain>
    </source>
</reference>
<evidence type="ECO:0000313" key="3">
    <source>
        <dbReference type="Proteomes" id="UP000824005"/>
    </source>
</evidence>
<keyword evidence="1" id="KW-0812">Transmembrane</keyword>
<evidence type="ECO:0000256" key="1">
    <source>
        <dbReference type="SAM" id="Phobius"/>
    </source>
</evidence>
<accession>A0A9D2C969</accession>
<sequence>MTQHTELERELDRRLTEIESSEIDDPVHAALSGRSIVVFAAVALGIAAASWIVAAL</sequence>
<dbReference type="EMBL" id="DXDC01000053">
    <property type="protein sequence ID" value="HIY65030.1"/>
    <property type="molecule type" value="Genomic_DNA"/>
</dbReference>
<name>A0A9D2C969_9MICO</name>
<keyword evidence="1" id="KW-1133">Transmembrane helix</keyword>
<gene>
    <name evidence="2" type="ORF">H9830_01975</name>
</gene>
<reference evidence="2" key="2">
    <citation type="submission" date="2021-04" db="EMBL/GenBank/DDBJ databases">
        <authorList>
            <person name="Gilroy R."/>
        </authorList>
    </citation>
    <scope>NUCLEOTIDE SEQUENCE</scope>
    <source>
        <strain evidence="2">ChiGjej1B1-98</strain>
    </source>
</reference>
<proteinExistence type="predicted"/>
<evidence type="ECO:0000313" key="2">
    <source>
        <dbReference type="EMBL" id="HIY65030.1"/>
    </source>
</evidence>
<organism evidence="2 3">
    <name type="scientific">Candidatus Agrococcus pullicola</name>
    <dbReference type="NCBI Taxonomy" id="2838429"/>
    <lineage>
        <taxon>Bacteria</taxon>
        <taxon>Bacillati</taxon>
        <taxon>Actinomycetota</taxon>
        <taxon>Actinomycetes</taxon>
        <taxon>Micrococcales</taxon>
        <taxon>Microbacteriaceae</taxon>
        <taxon>Agrococcus</taxon>
    </lineage>
</organism>